<dbReference type="EMBL" id="VSSQ01101632">
    <property type="protein sequence ID" value="MPN43309.1"/>
    <property type="molecule type" value="Genomic_DNA"/>
</dbReference>
<reference evidence="2" key="1">
    <citation type="submission" date="2019-08" db="EMBL/GenBank/DDBJ databases">
        <authorList>
            <person name="Kucharzyk K."/>
            <person name="Murdoch R.W."/>
            <person name="Higgins S."/>
            <person name="Loffler F."/>
        </authorList>
    </citation>
    <scope>NUCLEOTIDE SEQUENCE</scope>
</reference>
<comment type="caution">
    <text evidence="2">The sequence shown here is derived from an EMBL/GenBank/DDBJ whole genome shotgun (WGS) entry which is preliminary data.</text>
</comment>
<feature type="compositionally biased region" description="Gly residues" evidence="1">
    <location>
        <begin position="157"/>
        <end position="173"/>
    </location>
</feature>
<protein>
    <submittedName>
        <fullName evidence="2">Uncharacterized protein</fullName>
    </submittedName>
</protein>
<organism evidence="2">
    <name type="scientific">bioreactor metagenome</name>
    <dbReference type="NCBI Taxonomy" id="1076179"/>
    <lineage>
        <taxon>unclassified sequences</taxon>
        <taxon>metagenomes</taxon>
        <taxon>ecological metagenomes</taxon>
    </lineage>
</organism>
<sequence>MPEVFAQQLPFGGLTRRAYPQRTLVACSGVEREHMGIALLLERPGRCVLAGKLLGGLAGQPVEGEVSRRIAELALGAQHKHGQALECGGQQAAVTDQHNFISAEPEADEAGQHAALGRAKSREAGLIELEQREIVAQLAMEKAGCVGANGADDTKVGNGGNAVQGQRLGLGHG</sequence>
<proteinExistence type="predicted"/>
<evidence type="ECO:0000256" key="1">
    <source>
        <dbReference type="SAM" id="MobiDB-lite"/>
    </source>
</evidence>
<evidence type="ECO:0000313" key="2">
    <source>
        <dbReference type="EMBL" id="MPN43309.1"/>
    </source>
</evidence>
<gene>
    <name evidence="2" type="ORF">SDC9_190868</name>
</gene>
<accession>A0A645HYP5</accession>
<feature type="region of interest" description="Disordered" evidence="1">
    <location>
        <begin position="150"/>
        <end position="173"/>
    </location>
</feature>
<name>A0A645HYP5_9ZZZZ</name>
<dbReference type="AlphaFoldDB" id="A0A645HYP5"/>